<reference evidence="1 2" key="1">
    <citation type="submission" date="2014-03" db="EMBL/GenBank/DDBJ databases">
        <title>Genome of Haematobacter massiliensis CCUG 47968.</title>
        <authorList>
            <person name="Wang D."/>
            <person name="Wang G."/>
        </authorList>
    </citation>
    <scope>NUCLEOTIDE SEQUENCE [LARGE SCALE GENOMIC DNA]</scope>
    <source>
        <strain evidence="1 2">CCUG 47968</strain>
    </source>
</reference>
<dbReference type="EMBL" id="JGYG01000003">
    <property type="protein sequence ID" value="KFI30399.1"/>
    <property type="molecule type" value="Genomic_DNA"/>
</dbReference>
<gene>
    <name evidence="1" type="ORF">CN97_12505</name>
</gene>
<proteinExistence type="predicted"/>
<dbReference type="Proteomes" id="UP000028826">
    <property type="component" value="Unassembled WGS sequence"/>
</dbReference>
<evidence type="ECO:0000313" key="2">
    <source>
        <dbReference type="Proteomes" id="UP000028826"/>
    </source>
</evidence>
<sequence length="106" mass="11358">MSYGKLEIWTIILALGAGTFLLRFSFLGLMGNRPFPHWLQRHLRYTAAAVLPGLAMPIVLQHTPDGGLDPLRLMAAGATIVVGMITRSTLAAILGGAVALALPYLF</sequence>
<dbReference type="AlphaFoldDB" id="A0A086Y7Z9"/>
<name>A0A086Y7Z9_9RHOB</name>
<keyword evidence="2" id="KW-1185">Reference proteome</keyword>
<evidence type="ECO:0000313" key="1">
    <source>
        <dbReference type="EMBL" id="KFI30399.1"/>
    </source>
</evidence>
<dbReference type="InterPro" id="IPR008407">
    <property type="entry name" value="Brnchd-chn_aa_trnsp_AzlD"/>
</dbReference>
<dbReference type="eggNOG" id="COG4392">
    <property type="taxonomic scope" value="Bacteria"/>
</dbReference>
<accession>A0A086Y7Z9</accession>
<dbReference type="OrthoDB" id="6119856at2"/>
<comment type="caution">
    <text evidence="1">The sequence shown here is derived from an EMBL/GenBank/DDBJ whole genome shotgun (WGS) entry which is preliminary data.</text>
</comment>
<protein>
    <submittedName>
        <fullName evidence="1">Membrane protein</fullName>
    </submittedName>
</protein>
<dbReference type="RefSeq" id="WP_035708817.1">
    <property type="nucleotide sequence ID" value="NZ_CAMIFG010000013.1"/>
</dbReference>
<dbReference type="Pfam" id="PF05437">
    <property type="entry name" value="AzlD"/>
    <property type="match status" value="1"/>
</dbReference>
<dbReference type="STRING" id="195105.CN97_12505"/>
<organism evidence="1 2">
    <name type="scientific">Haematobacter massiliensis</name>
    <dbReference type="NCBI Taxonomy" id="195105"/>
    <lineage>
        <taxon>Bacteria</taxon>
        <taxon>Pseudomonadati</taxon>
        <taxon>Pseudomonadota</taxon>
        <taxon>Alphaproteobacteria</taxon>
        <taxon>Rhodobacterales</taxon>
        <taxon>Paracoccaceae</taxon>
        <taxon>Haematobacter</taxon>
    </lineage>
</organism>